<sequence>MAERLDPYPFPSNIHVASSVTIKLSDTNYLLWKTQFESLLRSQKLLGFVNGEIPRPAATRVTTVNNQQVTDPNPAYEAWICTDELIKSWLFGTLSEEVLGLVHALSTSQEVWMSLASSFNRSSVSRECELLRRLNLLNMKDKTFSVYCREFRAVCDNLSAIGKHVNESMKVVLFLNGLAREYDPIATVIQSSLSRLPAPTFNDVVLEVSGFDSKLQSYESASDVSPNLAFQAQRGGFSGYRGRGSNSRGRGGRNFSTRGRGFSQQVMTSDEKGFAMVGFRDEEGLDI</sequence>
<reference evidence="2" key="1">
    <citation type="journal article" date="2014" name="Nat. Commun.">
        <title>The emerging biofuel crop Camelina sativa retains a highly undifferentiated hexaploid genome structure.</title>
        <authorList>
            <person name="Kagale S."/>
            <person name="Koh C."/>
            <person name="Nixon J."/>
            <person name="Bollina V."/>
            <person name="Clarke W.E."/>
            <person name="Tuteja R."/>
            <person name="Spillane C."/>
            <person name="Robinson S.J."/>
            <person name="Links M.G."/>
            <person name="Clarke C."/>
            <person name="Higgins E.E."/>
            <person name="Huebert T."/>
            <person name="Sharpe A.G."/>
            <person name="Parkin I.A."/>
        </authorList>
    </citation>
    <scope>NUCLEOTIDE SEQUENCE [LARGE SCALE GENOMIC DNA]</scope>
    <source>
        <strain evidence="2">cv. DH55</strain>
    </source>
</reference>
<dbReference type="GeneID" id="104760047"/>
<dbReference type="PANTHER" id="PTHR47481:SF10">
    <property type="entry name" value="COPIA-LIKE POLYPROTEIN_RETROTRANSPOSON"/>
    <property type="match status" value="1"/>
</dbReference>
<feature type="compositionally biased region" description="Low complexity" evidence="1">
    <location>
        <begin position="243"/>
        <end position="263"/>
    </location>
</feature>
<feature type="region of interest" description="Disordered" evidence="1">
    <location>
        <begin position="235"/>
        <end position="264"/>
    </location>
</feature>
<evidence type="ECO:0000256" key="1">
    <source>
        <dbReference type="SAM" id="MobiDB-lite"/>
    </source>
</evidence>
<dbReference type="Pfam" id="PF14223">
    <property type="entry name" value="Retrotran_gag_2"/>
    <property type="match status" value="1"/>
</dbReference>
<evidence type="ECO:0000313" key="2">
    <source>
        <dbReference type="Proteomes" id="UP000694864"/>
    </source>
</evidence>
<accession>A0ABM0X5U6</accession>
<dbReference type="Proteomes" id="UP000694864">
    <property type="component" value="Chromosome 17"/>
</dbReference>
<gene>
    <name evidence="3" type="primary">LOC104760047</name>
</gene>
<organism evidence="2 3">
    <name type="scientific">Camelina sativa</name>
    <name type="common">False flax</name>
    <name type="synonym">Myagrum sativum</name>
    <dbReference type="NCBI Taxonomy" id="90675"/>
    <lineage>
        <taxon>Eukaryota</taxon>
        <taxon>Viridiplantae</taxon>
        <taxon>Streptophyta</taxon>
        <taxon>Embryophyta</taxon>
        <taxon>Tracheophyta</taxon>
        <taxon>Spermatophyta</taxon>
        <taxon>Magnoliopsida</taxon>
        <taxon>eudicotyledons</taxon>
        <taxon>Gunneridae</taxon>
        <taxon>Pentapetalae</taxon>
        <taxon>rosids</taxon>
        <taxon>malvids</taxon>
        <taxon>Brassicales</taxon>
        <taxon>Brassicaceae</taxon>
        <taxon>Camelineae</taxon>
        <taxon>Camelina</taxon>
    </lineage>
</organism>
<protein>
    <submittedName>
        <fullName evidence="3">Uncharacterized protein LOC104760047</fullName>
    </submittedName>
</protein>
<keyword evidence="2" id="KW-1185">Reference proteome</keyword>
<proteinExistence type="predicted"/>
<dbReference type="PANTHER" id="PTHR47481">
    <property type="match status" value="1"/>
</dbReference>
<name>A0ABM0X5U6_CAMSA</name>
<evidence type="ECO:0000313" key="3">
    <source>
        <dbReference type="RefSeq" id="XP_010481200.1"/>
    </source>
</evidence>
<reference evidence="3" key="2">
    <citation type="submission" date="2025-08" db="UniProtKB">
        <authorList>
            <consortium name="RefSeq"/>
        </authorList>
    </citation>
    <scope>IDENTIFICATION</scope>
    <source>
        <tissue evidence="3">Leaf</tissue>
    </source>
</reference>
<dbReference type="RefSeq" id="XP_010481200.1">
    <property type="nucleotide sequence ID" value="XM_010482898.1"/>
</dbReference>